<name>Q2FRA2_METHJ</name>
<protein>
    <recommendedName>
        <fullName evidence="3">Antitoxin SocA-like Panacea domain-containing protein</fullName>
    </recommendedName>
</protein>
<evidence type="ECO:0000313" key="1">
    <source>
        <dbReference type="EMBL" id="ABD40431.1"/>
    </source>
</evidence>
<dbReference type="EnsemblBacteria" id="ABD40431">
    <property type="protein sequence ID" value="ABD40431"/>
    <property type="gene ID" value="Mhun_0675"/>
</dbReference>
<organism evidence="1 2">
    <name type="scientific">Methanospirillum hungatei JF-1 (strain ATCC 27890 / DSM 864 / NBRC 100397 / JF-1)</name>
    <dbReference type="NCBI Taxonomy" id="323259"/>
    <lineage>
        <taxon>Archaea</taxon>
        <taxon>Methanobacteriati</taxon>
        <taxon>Methanobacteriota</taxon>
        <taxon>Stenosarchaea group</taxon>
        <taxon>Methanomicrobia</taxon>
        <taxon>Methanomicrobiales</taxon>
        <taxon>Methanospirillaceae</taxon>
        <taxon>Methanospirillum</taxon>
    </lineage>
</organism>
<dbReference type="RefSeq" id="WP_011447714.1">
    <property type="nucleotide sequence ID" value="NC_007796.1"/>
</dbReference>
<sequence length="177" mass="20329">MADIEKAIACLKALDFYFDISQFEHRLIVQKVIFLLQLKGFHLGYPYGLYVRGPYSPSLASDYYHQKEEFKSLITGKDLTGEEHQIIQNLDKIFNKKASYLEIGGTYGYFAYVLSYDPLKAMKMVKKMKSQYSDSQIAIGISKAKEFLYPPTEEEKQLLENETAPWKAVALNTLLSD</sequence>
<dbReference type="AlphaFoldDB" id="Q2FRA2"/>
<dbReference type="KEGG" id="mhu:Mhun_0675"/>
<dbReference type="InParanoid" id="Q2FRA2"/>
<dbReference type="HOGENOM" id="CLU_1521888_0_0_2"/>
<gene>
    <name evidence="1" type="ordered locus">Mhun_0675</name>
</gene>
<accession>Q2FRA2</accession>
<reference evidence="2" key="1">
    <citation type="journal article" date="2016" name="Stand. Genomic Sci.">
        <title>Complete genome sequence of Methanospirillum hungatei type strain JF1.</title>
        <authorList>
            <person name="Gunsalus R.P."/>
            <person name="Cook L.E."/>
            <person name="Crable B."/>
            <person name="Rohlin L."/>
            <person name="McDonald E."/>
            <person name="Mouttaki H."/>
            <person name="Sieber J.R."/>
            <person name="Poweleit N."/>
            <person name="Zhou H."/>
            <person name="Lapidus A.L."/>
            <person name="Daligault H.E."/>
            <person name="Land M."/>
            <person name="Gilna P."/>
            <person name="Ivanova N."/>
            <person name="Kyrpides N."/>
            <person name="Culley D.E."/>
            <person name="McInerney M.J."/>
        </authorList>
    </citation>
    <scope>NUCLEOTIDE SEQUENCE [LARGE SCALE GENOMIC DNA]</scope>
    <source>
        <strain evidence="2">ATCC 27890 / DSM 864 / NBRC 100397 / JF-1</strain>
    </source>
</reference>
<dbReference type="EMBL" id="CP000254">
    <property type="protein sequence ID" value="ABD40431.1"/>
    <property type="molecule type" value="Genomic_DNA"/>
</dbReference>
<dbReference type="OrthoDB" id="29226at2157"/>
<dbReference type="STRING" id="323259.Mhun_0675"/>
<dbReference type="GeneID" id="3924111"/>
<evidence type="ECO:0008006" key="3">
    <source>
        <dbReference type="Google" id="ProtNLM"/>
    </source>
</evidence>
<dbReference type="Proteomes" id="UP000001941">
    <property type="component" value="Chromosome"/>
</dbReference>
<keyword evidence="2" id="KW-1185">Reference proteome</keyword>
<evidence type="ECO:0000313" key="2">
    <source>
        <dbReference type="Proteomes" id="UP000001941"/>
    </source>
</evidence>
<proteinExistence type="predicted"/>
<dbReference type="eggNOG" id="arCOG03889">
    <property type="taxonomic scope" value="Archaea"/>
</dbReference>